<comment type="caution">
    <text evidence="2">The sequence shown here is derived from an EMBL/GenBank/DDBJ whole genome shotgun (WGS) entry which is preliminary data.</text>
</comment>
<keyword evidence="3" id="KW-1185">Reference proteome</keyword>
<sequence length="253" mass="27204">MNLTPQLGARIGGLVGGQSESSHTESKAQSIPQLQDQFSAVNQSTLVVNLKFEQNLDGNALIAASSVFSEIVAKGPTSNKVPENVTDSHDQWCRNPTFLEALLDDTRREVSNLHIQEQRPAREELYAPIQAEVIRSKLERRNTTSGSATLALSGSEDLDPATFFASLDPTLSKAVLLDQDKGYISTLPQNILAEVDALCDRLSLCHHAIRSCGPLSGLATTGGASQIGTSSKKSLDLRSSPNPFAVTSYRKSL</sequence>
<accession>A0AAV0B4T6</accession>
<dbReference type="AlphaFoldDB" id="A0AAV0B4T6"/>
<proteinExistence type="predicted"/>
<dbReference type="EMBL" id="CALTRL010002600">
    <property type="protein sequence ID" value="CAH7676141.1"/>
    <property type="molecule type" value="Genomic_DNA"/>
</dbReference>
<protein>
    <submittedName>
        <fullName evidence="2">Uncharacterized protein</fullName>
    </submittedName>
</protein>
<feature type="region of interest" description="Disordered" evidence="1">
    <location>
        <begin position="11"/>
        <end position="31"/>
    </location>
</feature>
<evidence type="ECO:0000313" key="3">
    <source>
        <dbReference type="Proteomes" id="UP001153365"/>
    </source>
</evidence>
<gene>
    <name evidence="2" type="ORF">PPACK8108_LOCUS11243</name>
</gene>
<name>A0AAV0B4T6_PHAPC</name>
<dbReference type="Proteomes" id="UP001153365">
    <property type="component" value="Unassembled WGS sequence"/>
</dbReference>
<organism evidence="2 3">
    <name type="scientific">Phakopsora pachyrhizi</name>
    <name type="common">Asian soybean rust disease fungus</name>
    <dbReference type="NCBI Taxonomy" id="170000"/>
    <lineage>
        <taxon>Eukaryota</taxon>
        <taxon>Fungi</taxon>
        <taxon>Dikarya</taxon>
        <taxon>Basidiomycota</taxon>
        <taxon>Pucciniomycotina</taxon>
        <taxon>Pucciniomycetes</taxon>
        <taxon>Pucciniales</taxon>
        <taxon>Phakopsoraceae</taxon>
        <taxon>Phakopsora</taxon>
    </lineage>
</organism>
<reference evidence="2" key="1">
    <citation type="submission" date="2022-06" db="EMBL/GenBank/DDBJ databases">
        <authorList>
            <consortium name="SYNGENTA / RWTH Aachen University"/>
        </authorList>
    </citation>
    <scope>NUCLEOTIDE SEQUENCE</scope>
</reference>
<evidence type="ECO:0000313" key="2">
    <source>
        <dbReference type="EMBL" id="CAH7676141.1"/>
    </source>
</evidence>
<evidence type="ECO:0000256" key="1">
    <source>
        <dbReference type="SAM" id="MobiDB-lite"/>
    </source>
</evidence>